<dbReference type="GO" id="GO:0005524">
    <property type="term" value="F:ATP binding"/>
    <property type="evidence" value="ECO:0007669"/>
    <property type="project" value="UniProtKB-KW"/>
</dbReference>
<keyword evidence="4" id="KW-1185">Reference proteome</keyword>
<proteinExistence type="predicted"/>
<keyword evidence="1" id="KW-0812">Transmembrane</keyword>
<keyword evidence="1" id="KW-1133">Transmembrane helix</keyword>
<feature type="transmembrane region" description="Helical" evidence="1">
    <location>
        <begin position="87"/>
        <end position="110"/>
    </location>
</feature>
<dbReference type="Proteomes" id="UP000773469">
    <property type="component" value="Unassembled WGS sequence"/>
</dbReference>
<comment type="caution">
    <text evidence="3">The sequence shown here is derived from an EMBL/GenBank/DDBJ whole genome shotgun (WGS) entry which is preliminary data.</text>
</comment>
<feature type="transmembrane region" description="Helical" evidence="1">
    <location>
        <begin position="142"/>
        <end position="165"/>
    </location>
</feature>
<feature type="transmembrane region" description="Helical" evidence="1">
    <location>
        <begin position="54"/>
        <end position="80"/>
    </location>
</feature>
<evidence type="ECO:0000259" key="2">
    <source>
        <dbReference type="Pfam" id="PF09835"/>
    </source>
</evidence>
<organism evidence="3 4">
    <name type="scientific">Shewanella colwelliana</name>
    <name type="common">Alteromonas colwelliana</name>
    <dbReference type="NCBI Taxonomy" id="23"/>
    <lineage>
        <taxon>Bacteria</taxon>
        <taxon>Pseudomonadati</taxon>
        <taxon>Pseudomonadota</taxon>
        <taxon>Gammaproteobacteria</taxon>
        <taxon>Alteromonadales</taxon>
        <taxon>Shewanellaceae</taxon>
        <taxon>Shewanella</taxon>
    </lineage>
</organism>
<dbReference type="Pfam" id="PF09835">
    <property type="entry name" value="DUF2062"/>
    <property type="match status" value="1"/>
</dbReference>
<keyword evidence="3" id="KW-0067">ATP-binding</keyword>
<reference evidence="3 4" key="1">
    <citation type="submission" date="2021-05" db="EMBL/GenBank/DDBJ databases">
        <title>Molecular characterization for Shewanella algae harboring chromosomal blaOXA-55-like strains isolated from clinical and environment sample.</title>
        <authorList>
            <person name="Ohama Y."/>
            <person name="Aoki K."/>
            <person name="Harada S."/>
            <person name="Moriya K."/>
            <person name="Ishii Y."/>
            <person name="Tateda K."/>
        </authorList>
    </citation>
    <scope>NUCLEOTIDE SEQUENCE [LARGE SCALE GENOMIC DNA]</scope>
    <source>
        <strain evidence="3 4">MBTL60-118</strain>
    </source>
</reference>
<keyword evidence="3" id="KW-0547">Nucleotide-binding</keyword>
<evidence type="ECO:0000313" key="3">
    <source>
        <dbReference type="EMBL" id="GIU41616.1"/>
    </source>
</evidence>
<name>A0ABQ4P267_SHECO</name>
<dbReference type="PANTHER" id="PTHR40547">
    <property type="entry name" value="SLL0298 PROTEIN"/>
    <property type="match status" value="1"/>
</dbReference>
<evidence type="ECO:0000256" key="1">
    <source>
        <dbReference type="SAM" id="Phobius"/>
    </source>
</evidence>
<feature type="domain" description="DUF2062" evidence="2">
    <location>
        <begin position="33"/>
        <end position="174"/>
    </location>
</feature>
<accession>A0ABQ4P267</accession>
<gene>
    <name evidence="3" type="ORF">TUM3794_23050</name>
</gene>
<protein>
    <submittedName>
        <fullName evidence="3">ATP-binding protein</fullName>
    </submittedName>
</protein>
<evidence type="ECO:0000313" key="4">
    <source>
        <dbReference type="Proteomes" id="UP000773469"/>
    </source>
</evidence>
<sequence length="178" mass="20308">MSNLRLQSDAMPKKIIERFMPKPETLRNHKHLQMFGDLLHKPNLWTLNRRSAPMAFAVGLFVAWIPMPFQMVLAAALAIIFNCNLPIAVALVWITNPVTMPFMFYAAYLLGAKLLSHPPQEFAFEASWQWIEASISTIGPPFLVGCLVLGIIFAAIGYFTVHNLWKYSILFKWKSRSK</sequence>
<dbReference type="InterPro" id="IPR018639">
    <property type="entry name" value="DUF2062"/>
</dbReference>
<keyword evidence="1" id="KW-0472">Membrane</keyword>
<dbReference type="PANTHER" id="PTHR40547:SF1">
    <property type="entry name" value="SLL0298 PROTEIN"/>
    <property type="match status" value="1"/>
</dbReference>
<dbReference type="EMBL" id="BPEU01000015">
    <property type="protein sequence ID" value="GIU41616.1"/>
    <property type="molecule type" value="Genomic_DNA"/>
</dbReference>